<evidence type="ECO:0000259" key="2">
    <source>
        <dbReference type="Pfam" id="PF16324"/>
    </source>
</evidence>
<keyword evidence="1" id="KW-0732">Signal</keyword>
<protein>
    <submittedName>
        <fullName evidence="3">DUF4960 domain-containing protein</fullName>
    </submittedName>
</protein>
<evidence type="ECO:0000256" key="1">
    <source>
        <dbReference type="SAM" id="SignalP"/>
    </source>
</evidence>
<accession>A0A3E4MT12</accession>
<evidence type="ECO:0000313" key="3">
    <source>
        <dbReference type="EMBL" id="RGK52890.1"/>
    </source>
</evidence>
<feature type="domain" description="DUF4960" evidence="2">
    <location>
        <begin position="285"/>
        <end position="520"/>
    </location>
</feature>
<dbReference type="AlphaFoldDB" id="A0A3E4MT12"/>
<dbReference type="Pfam" id="PF13149">
    <property type="entry name" value="Mfa_like_1"/>
    <property type="match status" value="1"/>
</dbReference>
<dbReference type="InterPro" id="IPR042278">
    <property type="entry name" value="Mfa-like_1_N"/>
</dbReference>
<organism evidence="3 4">
    <name type="scientific">Phocaeicola plebeius</name>
    <dbReference type="NCBI Taxonomy" id="310297"/>
    <lineage>
        <taxon>Bacteria</taxon>
        <taxon>Pseudomonadati</taxon>
        <taxon>Bacteroidota</taxon>
        <taxon>Bacteroidia</taxon>
        <taxon>Bacteroidales</taxon>
        <taxon>Bacteroidaceae</taxon>
        <taxon>Phocaeicola</taxon>
    </lineage>
</organism>
<dbReference type="EMBL" id="QSQT01000027">
    <property type="protein sequence ID" value="RGK52890.1"/>
    <property type="molecule type" value="Genomic_DNA"/>
</dbReference>
<keyword evidence="4" id="KW-1185">Reference proteome</keyword>
<name>A0A3E4MT12_9BACT</name>
<reference evidence="3 4" key="1">
    <citation type="submission" date="2018-08" db="EMBL/GenBank/DDBJ databases">
        <title>A genome reference for cultivated species of the human gut microbiota.</title>
        <authorList>
            <person name="Zou Y."/>
            <person name="Xue W."/>
            <person name="Luo G."/>
        </authorList>
    </citation>
    <scope>NUCLEOTIDE SEQUENCE [LARGE SCALE GENOMIC DNA]</scope>
    <source>
        <strain evidence="3 4">TF10-3AC</strain>
    </source>
</reference>
<dbReference type="CDD" id="cd13120">
    <property type="entry name" value="BF2867_like_N"/>
    <property type="match status" value="1"/>
</dbReference>
<dbReference type="Gene3D" id="2.60.40.2630">
    <property type="match status" value="1"/>
</dbReference>
<feature type="chain" id="PRO_5017631444" evidence="1">
    <location>
        <begin position="21"/>
        <end position="523"/>
    </location>
</feature>
<dbReference type="Gene3D" id="2.60.40.2620">
    <property type="entry name" value="Fimbrillin-like"/>
    <property type="match status" value="1"/>
</dbReference>
<dbReference type="InterPro" id="IPR032526">
    <property type="entry name" value="DUF4960"/>
</dbReference>
<dbReference type="Proteomes" id="UP000260862">
    <property type="component" value="Unassembled WGS sequence"/>
</dbReference>
<dbReference type="InterPro" id="IPR025049">
    <property type="entry name" value="Mfa-like_1"/>
</dbReference>
<dbReference type="Pfam" id="PF16324">
    <property type="entry name" value="DUF4960"/>
    <property type="match status" value="1"/>
</dbReference>
<comment type="caution">
    <text evidence="3">The sequence shown here is derived from an EMBL/GenBank/DDBJ whole genome shotgun (WGS) entry which is preliminary data.</text>
</comment>
<proteinExistence type="predicted"/>
<gene>
    <name evidence="3" type="ORF">DXD04_12990</name>
</gene>
<sequence>MKTMKHSMVAALALALVACGDENELASDVQALDSPEEVSFSAGILSRASGSSWDAEDKVGISATGGGTSYSNVQYQVAEAGASVAFNPVAEAICYTADAPMSFTAYYPYAETLDNGFIYKNTTETQEGVDFLWSSVNNRPYSEAPVVSFTFRHQMALLEVQVTSDEDLSGQNVVIGGLKHDGGFNTVIGEAKPKAEAQAQDWTVGTAVSGTEFEFSGFIYPQDANELAVKIGEQEAKLSLGQNMFQAGYKYTVTATIDDGKISAQITINGNTIEGWKDAAGKIAFIGDAETSDALNDEEKAAYTWLTSNYTNVTVDYIPVTKANADLSDYLMVWAHWNEIVVNDAAYNIDEAVKSYYAAGGNILASREAVTKLIAWGVIPSGRGITEFARDAVTETLGYAPGIEIVATEHPMFDGFAGTHVNLRPNGFYSEKKMLFWKFGEDANDETGKKEWTGATGATVLAQNGSEKNTVTMAEFTNTAEGNVIAIGDPAFEWNKASEEAETTEIQNLYKLAKNTIDYLMQE</sequence>
<dbReference type="CDD" id="cd13121">
    <property type="entry name" value="BF2867_like_C"/>
    <property type="match status" value="1"/>
</dbReference>
<evidence type="ECO:0000313" key="4">
    <source>
        <dbReference type="Proteomes" id="UP000260862"/>
    </source>
</evidence>
<dbReference type="PROSITE" id="PS51257">
    <property type="entry name" value="PROKAR_LIPOPROTEIN"/>
    <property type="match status" value="1"/>
</dbReference>
<feature type="signal peptide" evidence="1">
    <location>
        <begin position="1"/>
        <end position="20"/>
    </location>
</feature>
<dbReference type="RefSeq" id="WP_117673683.1">
    <property type="nucleotide sequence ID" value="NZ_CABOGR010000027.1"/>
</dbReference>